<gene>
    <name evidence="1" type="ORF">LWI29_015094</name>
</gene>
<evidence type="ECO:0000313" key="1">
    <source>
        <dbReference type="EMBL" id="KAK0589496.1"/>
    </source>
</evidence>
<dbReference type="Proteomes" id="UP001168877">
    <property type="component" value="Unassembled WGS sequence"/>
</dbReference>
<dbReference type="SUPFAM" id="SSF56219">
    <property type="entry name" value="DNase I-like"/>
    <property type="match status" value="1"/>
</dbReference>
<comment type="caution">
    <text evidence="1">The sequence shown here is derived from an EMBL/GenBank/DDBJ whole genome shotgun (WGS) entry which is preliminary data.</text>
</comment>
<dbReference type="PANTHER" id="PTHR33710">
    <property type="entry name" value="BNAC02G09200D PROTEIN"/>
    <property type="match status" value="1"/>
</dbReference>
<dbReference type="EMBL" id="JAUESC010000381">
    <property type="protein sequence ID" value="KAK0589496.1"/>
    <property type="molecule type" value="Genomic_DNA"/>
</dbReference>
<keyword evidence="2" id="KW-1185">Reference proteome</keyword>
<evidence type="ECO:0000313" key="2">
    <source>
        <dbReference type="Proteomes" id="UP001168877"/>
    </source>
</evidence>
<dbReference type="Gene3D" id="3.60.10.10">
    <property type="entry name" value="Endonuclease/exonuclease/phosphatase"/>
    <property type="match status" value="1"/>
</dbReference>
<reference evidence="1" key="2">
    <citation type="submission" date="2023-06" db="EMBL/GenBank/DDBJ databases">
        <authorList>
            <person name="Swenson N.G."/>
            <person name="Wegrzyn J.L."/>
            <person name="Mcevoy S.L."/>
        </authorList>
    </citation>
    <scope>NUCLEOTIDE SEQUENCE</scope>
    <source>
        <strain evidence="1">NS2018</strain>
        <tissue evidence="1">Leaf</tissue>
    </source>
</reference>
<dbReference type="InterPro" id="IPR036691">
    <property type="entry name" value="Endo/exonu/phosph_ase_sf"/>
</dbReference>
<organism evidence="1 2">
    <name type="scientific">Acer saccharum</name>
    <name type="common">Sugar maple</name>
    <dbReference type="NCBI Taxonomy" id="4024"/>
    <lineage>
        <taxon>Eukaryota</taxon>
        <taxon>Viridiplantae</taxon>
        <taxon>Streptophyta</taxon>
        <taxon>Embryophyta</taxon>
        <taxon>Tracheophyta</taxon>
        <taxon>Spermatophyta</taxon>
        <taxon>Magnoliopsida</taxon>
        <taxon>eudicotyledons</taxon>
        <taxon>Gunneridae</taxon>
        <taxon>Pentapetalae</taxon>
        <taxon>rosids</taxon>
        <taxon>malvids</taxon>
        <taxon>Sapindales</taxon>
        <taxon>Sapindaceae</taxon>
        <taxon>Hippocastanoideae</taxon>
        <taxon>Acereae</taxon>
        <taxon>Acer</taxon>
    </lineage>
</organism>
<evidence type="ECO:0008006" key="3">
    <source>
        <dbReference type="Google" id="ProtNLM"/>
    </source>
</evidence>
<name>A0AA39VT26_ACESA</name>
<accession>A0AA39VT26</accession>
<dbReference type="PANTHER" id="PTHR33710:SF79">
    <property type="entry name" value="OS06G0205337 PROTEIN"/>
    <property type="match status" value="1"/>
</dbReference>
<reference evidence="1" key="1">
    <citation type="journal article" date="2022" name="Plant J.">
        <title>Strategies of tolerance reflected in two North American maple genomes.</title>
        <authorList>
            <person name="McEvoy S.L."/>
            <person name="Sezen U.U."/>
            <person name="Trouern-Trend A."/>
            <person name="McMahon S.M."/>
            <person name="Schaberg P.G."/>
            <person name="Yang J."/>
            <person name="Wegrzyn J.L."/>
            <person name="Swenson N.G."/>
        </authorList>
    </citation>
    <scope>NUCLEOTIDE SEQUENCE</scope>
    <source>
        <strain evidence="1">NS2018</strain>
    </source>
</reference>
<protein>
    <recommendedName>
        <fullName evidence="3">Reverse transcriptase</fullName>
    </recommendedName>
</protein>
<sequence length="362" mass="41221">MEEFDNCLQAAELDDLHFSGFLHTWCNKRSNGCISKKLDRVLVNKEWMAKFEHSEAFFLPPSISDHSPSLVKLGWQGNKKNCPFKIFNFLTEREDFLPLVESCWQENFHGNMQFQLRSKLRKLKKALKSLNKNTVGDVTVKSIEAKAALVDCQCRGGFLRQKSRVQWLNAGDRNSFYFFKAINGRRNRSKILSITGEDGSLIEGHTQVKSEAVRHFQNIIGSFMPSRHGSCSLGNVIDKHISIDQADFMSREVTNDEIREVCFSLHPNKAPGPDGYNAHFFKKTWHIVGDDVINAIQEFFRSGLLLKELNATILALVPKVHNPSKMTDFRPISCCNTLYKIIAKIIANRIKPCLPDIISSSQ</sequence>
<dbReference type="AlphaFoldDB" id="A0AA39VT26"/>
<proteinExistence type="predicted"/>